<dbReference type="GO" id="GO:0006465">
    <property type="term" value="P:signal peptide processing"/>
    <property type="evidence" value="ECO:0007669"/>
    <property type="project" value="InterPro"/>
</dbReference>
<proteinExistence type="inferred from homology"/>
<keyword evidence="7" id="KW-0645">Protease</keyword>
<name>A0AA49JWT5_9BACT</name>
<evidence type="ECO:0000313" key="9">
    <source>
        <dbReference type="EMBL" id="WKW13471.1"/>
    </source>
</evidence>
<keyword evidence="7" id="KW-1133">Transmembrane helix</keyword>
<dbReference type="CDD" id="cd06530">
    <property type="entry name" value="S26_SPase_I"/>
    <property type="match status" value="1"/>
</dbReference>
<dbReference type="InterPro" id="IPR019758">
    <property type="entry name" value="Pept_S26A_signal_pept_1_CS"/>
</dbReference>
<dbReference type="Pfam" id="PF10502">
    <property type="entry name" value="Peptidase_S26"/>
    <property type="match status" value="1"/>
</dbReference>
<feature type="active site" evidence="6">
    <location>
        <position position="124"/>
    </location>
</feature>
<dbReference type="EMBL" id="CP130613">
    <property type="protein sequence ID" value="WKW16378.1"/>
    <property type="molecule type" value="Genomic_DNA"/>
</dbReference>
<dbReference type="RefSeq" id="WP_367886325.1">
    <property type="nucleotide sequence ID" value="NZ_CP130612.1"/>
</dbReference>
<evidence type="ECO:0000256" key="1">
    <source>
        <dbReference type="ARBA" id="ARBA00000677"/>
    </source>
</evidence>
<evidence type="ECO:0000313" key="10">
    <source>
        <dbReference type="EMBL" id="WKW16378.1"/>
    </source>
</evidence>
<keyword evidence="5 7" id="KW-0378">Hydrolase</keyword>
<dbReference type="EC" id="3.4.21.89" evidence="3 7"/>
<dbReference type="InterPro" id="IPR036286">
    <property type="entry name" value="LexA/Signal_pep-like_sf"/>
</dbReference>
<dbReference type="GO" id="GO:0004252">
    <property type="term" value="F:serine-type endopeptidase activity"/>
    <property type="evidence" value="ECO:0007669"/>
    <property type="project" value="InterPro"/>
</dbReference>
<dbReference type="PANTHER" id="PTHR43390:SF1">
    <property type="entry name" value="CHLOROPLAST PROCESSING PEPTIDASE"/>
    <property type="match status" value="1"/>
</dbReference>
<dbReference type="PRINTS" id="PR00727">
    <property type="entry name" value="LEADERPTASE"/>
</dbReference>
<evidence type="ECO:0000313" key="11">
    <source>
        <dbReference type="Proteomes" id="UP001229955"/>
    </source>
</evidence>
<accession>A0AA49JWT5</accession>
<dbReference type="KEGG" id="pspc:Strain318_002792"/>
<evidence type="ECO:0000256" key="6">
    <source>
        <dbReference type="PIRSR" id="PIRSR600223-1"/>
    </source>
</evidence>
<dbReference type="EMBL" id="CP130612">
    <property type="protein sequence ID" value="WKW13471.1"/>
    <property type="molecule type" value="Genomic_DNA"/>
</dbReference>
<feature type="active site" evidence="6">
    <location>
        <position position="63"/>
    </location>
</feature>
<feature type="transmembrane region" description="Helical" evidence="7">
    <location>
        <begin position="39"/>
        <end position="59"/>
    </location>
</feature>
<comment type="subcellular location">
    <subcellularLocation>
        <location evidence="7">Membrane</location>
        <topology evidence="7">Single-pass type II membrane protein</topology>
    </subcellularLocation>
</comment>
<dbReference type="GO" id="GO:0009003">
    <property type="term" value="F:signal peptidase activity"/>
    <property type="evidence" value="ECO:0007669"/>
    <property type="project" value="UniProtKB-EC"/>
</dbReference>
<dbReference type="PANTHER" id="PTHR43390">
    <property type="entry name" value="SIGNAL PEPTIDASE I"/>
    <property type="match status" value="1"/>
</dbReference>
<keyword evidence="7" id="KW-0812">Transmembrane</keyword>
<dbReference type="Proteomes" id="UP001229955">
    <property type="component" value="Chromosome"/>
</dbReference>
<dbReference type="SUPFAM" id="SSF51306">
    <property type="entry name" value="LexA/Signal peptidase"/>
    <property type="match status" value="1"/>
</dbReference>
<evidence type="ECO:0000256" key="3">
    <source>
        <dbReference type="ARBA" id="ARBA00013208"/>
    </source>
</evidence>
<accession>A0AA49Q830</accession>
<evidence type="ECO:0000256" key="4">
    <source>
        <dbReference type="ARBA" id="ARBA00019232"/>
    </source>
</evidence>
<evidence type="ECO:0000256" key="5">
    <source>
        <dbReference type="ARBA" id="ARBA00022801"/>
    </source>
</evidence>
<gene>
    <name evidence="9" type="primary">lepB</name>
    <name evidence="9" type="ORF">Strain138_002792</name>
    <name evidence="10" type="ORF">Strain318_002792</name>
</gene>
<comment type="catalytic activity">
    <reaction evidence="1 7">
        <text>Cleavage of hydrophobic, N-terminal signal or leader sequences from secreted and periplasmic proteins.</text>
        <dbReference type="EC" id="3.4.21.89"/>
    </reaction>
</comment>
<comment type="similarity">
    <text evidence="2 7">Belongs to the peptidase S26 family.</text>
</comment>
<dbReference type="GO" id="GO:0016020">
    <property type="term" value="C:membrane"/>
    <property type="evidence" value="ECO:0007669"/>
    <property type="project" value="UniProtKB-SubCell"/>
</dbReference>
<dbReference type="InterPro" id="IPR019533">
    <property type="entry name" value="Peptidase_S26"/>
</dbReference>
<dbReference type="InterPro" id="IPR000223">
    <property type="entry name" value="Pept_S26A_signal_pept_1"/>
</dbReference>
<sequence length="264" mass="29808">MASKKRGSKAAPKNVVAAAREGGGSKFDAKKFWEGFKSIAATLAIFLLLRTFLIEAYRIPSGSMIPSMLIGDWLFVNKLRYGPHVPFTDINLPGYADPQRGEIVVFISPLQIDQPEDPTPILVKRLIGMPGDTIYSRDGVVHVNGAPQRLGFQTADRSGAPGDEWHPLFDWQKRIALDSSRFGPAPARPTLDDWGPLVIPEGYFWMMGDNRYQSKDSRYWGIVPRKNVRGKPLFVYYSWNADDSDRPLPFLTDIRWSRIGHVFR</sequence>
<evidence type="ECO:0000259" key="8">
    <source>
        <dbReference type="Pfam" id="PF10502"/>
    </source>
</evidence>
<feature type="domain" description="Peptidase S26" evidence="8">
    <location>
        <begin position="35"/>
        <end position="237"/>
    </location>
</feature>
<reference evidence="9" key="1">
    <citation type="submission" date="2023-07" db="EMBL/GenBank/DDBJ databases">
        <authorList>
            <person name="Haufschild T."/>
            <person name="Kallscheuer N."/>
            <person name="Hammer J."/>
            <person name="Kohn T."/>
            <person name="Kabuu M."/>
            <person name="Jogler M."/>
            <person name="Wohfarth N."/>
            <person name="Heuer A."/>
            <person name="Rohde M."/>
            <person name="van Teeseling M.C.F."/>
            <person name="Jogler C."/>
        </authorList>
    </citation>
    <scope>NUCLEOTIDE SEQUENCE</scope>
    <source>
        <strain evidence="9">Strain 138</strain>
        <strain evidence="10">Strain 318</strain>
    </source>
</reference>
<keyword evidence="7" id="KW-0472">Membrane</keyword>
<keyword evidence="11" id="KW-1185">Reference proteome</keyword>
<dbReference type="NCBIfam" id="TIGR02227">
    <property type="entry name" value="sigpep_I_bact"/>
    <property type="match status" value="1"/>
</dbReference>
<evidence type="ECO:0000256" key="2">
    <source>
        <dbReference type="ARBA" id="ARBA00009370"/>
    </source>
</evidence>
<dbReference type="Gene3D" id="2.10.109.10">
    <property type="entry name" value="Umud Fragment, subunit A"/>
    <property type="match status" value="1"/>
</dbReference>
<protein>
    <recommendedName>
        <fullName evidence="4 7">Signal peptidase I</fullName>
        <ecNumber evidence="3 7">3.4.21.89</ecNumber>
    </recommendedName>
</protein>
<dbReference type="AlphaFoldDB" id="A0AA49JWT5"/>
<organism evidence="9">
    <name type="scientific">Pseudogemmatithrix spongiicola</name>
    <dbReference type="NCBI Taxonomy" id="3062599"/>
    <lineage>
        <taxon>Bacteria</taxon>
        <taxon>Pseudomonadati</taxon>
        <taxon>Gemmatimonadota</taxon>
        <taxon>Gemmatimonadia</taxon>
        <taxon>Gemmatimonadales</taxon>
        <taxon>Gemmatimonadaceae</taxon>
        <taxon>Pseudogemmatithrix</taxon>
    </lineage>
</organism>
<evidence type="ECO:0000256" key="7">
    <source>
        <dbReference type="RuleBase" id="RU362042"/>
    </source>
</evidence>
<dbReference type="PROSITE" id="PS00761">
    <property type="entry name" value="SPASE_I_3"/>
    <property type="match status" value="1"/>
</dbReference>